<dbReference type="OrthoDB" id="185373at2759"/>
<gene>
    <name evidence="2" type="ORF">TM35_000072010</name>
</gene>
<dbReference type="VEuPathDB" id="TriTrypDB:TM35_000072010"/>
<organism evidence="2 3">
    <name type="scientific">Trypanosoma theileri</name>
    <dbReference type="NCBI Taxonomy" id="67003"/>
    <lineage>
        <taxon>Eukaryota</taxon>
        <taxon>Discoba</taxon>
        <taxon>Euglenozoa</taxon>
        <taxon>Kinetoplastea</taxon>
        <taxon>Metakinetoplastina</taxon>
        <taxon>Trypanosomatida</taxon>
        <taxon>Trypanosomatidae</taxon>
        <taxon>Trypanosoma</taxon>
    </lineage>
</organism>
<protein>
    <submittedName>
        <fullName evidence="2">Putative mitochondrial protein</fullName>
    </submittedName>
</protein>
<reference evidence="2 3" key="1">
    <citation type="submission" date="2017-03" db="EMBL/GenBank/DDBJ databases">
        <title>An alternative strategy for trypanosome survival in the mammalian bloodstream revealed through genome and transcriptome analysis of the ubiquitous bovine parasite Trypanosoma (Megatrypanum) theileri.</title>
        <authorList>
            <person name="Kelly S."/>
            <person name="Ivens A."/>
            <person name="Mott A."/>
            <person name="O'Neill E."/>
            <person name="Emms D."/>
            <person name="Macleod O."/>
            <person name="Voorheis P."/>
            <person name="Matthews J."/>
            <person name="Matthews K."/>
            <person name="Carrington M."/>
        </authorList>
    </citation>
    <scope>NUCLEOTIDE SEQUENCE [LARGE SCALE GENOMIC DNA]</scope>
    <source>
        <strain evidence="2">Edinburgh</strain>
    </source>
</reference>
<evidence type="ECO:0000313" key="3">
    <source>
        <dbReference type="Proteomes" id="UP000192257"/>
    </source>
</evidence>
<keyword evidence="3" id="KW-1185">Reference proteome</keyword>
<name>A0A1X0P1H7_9TRYP</name>
<dbReference type="InterPro" id="IPR002885">
    <property type="entry name" value="PPR_rpt"/>
</dbReference>
<comment type="caution">
    <text evidence="2">The sequence shown here is derived from an EMBL/GenBank/DDBJ whole genome shotgun (WGS) entry which is preliminary data.</text>
</comment>
<dbReference type="Gene3D" id="1.25.40.10">
    <property type="entry name" value="Tetratricopeptide repeat domain"/>
    <property type="match status" value="2"/>
</dbReference>
<dbReference type="EMBL" id="NBCO01000007">
    <property type="protein sequence ID" value="ORC90777.1"/>
    <property type="molecule type" value="Genomic_DNA"/>
</dbReference>
<dbReference type="Proteomes" id="UP000192257">
    <property type="component" value="Unassembled WGS sequence"/>
</dbReference>
<dbReference type="PANTHER" id="PTHR47447">
    <property type="entry name" value="OS03G0856100 PROTEIN"/>
    <property type="match status" value="1"/>
</dbReference>
<dbReference type="AlphaFoldDB" id="A0A1X0P1H7"/>
<evidence type="ECO:0000313" key="2">
    <source>
        <dbReference type="EMBL" id="ORC90777.1"/>
    </source>
</evidence>
<dbReference type="Pfam" id="PF01535">
    <property type="entry name" value="PPR"/>
    <property type="match status" value="1"/>
</dbReference>
<sequence>MGKGGLARLLATEVLGGDINACCGVLRRILSETVDEGVIHHLQDAGQGLVSDVITLGKVCLADNASLVRPTSVAVLCNASQRLGDWQSALYFSESLRSPPSPAFISSLLSPGNCNSILDYCTKKSWTLDVPHATQILAGKYGSWLSALAVAETMERHYQMGEWYSLGVLIPHLSASGEWERAIELFTTGIARGSLVDPVFVGSLVQRTAQLKQWQTCLYMLGVITKTKEEANFCPSDLNFFKDVMSVSQDWKASLSVFNIAVGIGVKPDKSMVSLLLGQCEEANAWLMATKVYDTALAEGFVSSIAGDSYQKLIRSFHAVKQWEKALSALSWMTKADEASATTGMSELLELCEQSGQWEAAVRIGNILLETHTYLPVRTNLSFLFACAKGGRWEIAIRALQESFADANQRPHPLSVCAALQACVAANRWKETVQLLERTRGEEPRVVLPPLAHRLAVKACVGAGRWKEAIAVLDEMTACGLPKDNHSQRLGVWAAALSGNWQLSLEHLRHLPLTQRTPQDRLVVRSATRNLGVTARAIALKYLQQQST</sequence>
<dbReference type="InterPro" id="IPR011990">
    <property type="entry name" value="TPR-like_helical_dom_sf"/>
</dbReference>
<dbReference type="STRING" id="67003.A0A1X0P1H7"/>
<proteinExistence type="predicted"/>
<accession>A0A1X0P1H7</accession>
<evidence type="ECO:0000256" key="1">
    <source>
        <dbReference type="ARBA" id="ARBA00022737"/>
    </source>
</evidence>
<dbReference type="RefSeq" id="XP_028884843.1">
    <property type="nucleotide sequence ID" value="XM_029023647.1"/>
</dbReference>
<dbReference type="GeneID" id="39983427"/>
<keyword evidence="1" id="KW-0677">Repeat</keyword>
<dbReference type="PANTHER" id="PTHR47447:SF17">
    <property type="entry name" value="OS12G0638900 PROTEIN"/>
    <property type="match status" value="1"/>
</dbReference>